<evidence type="ECO:0000256" key="1">
    <source>
        <dbReference type="SAM" id="Coils"/>
    </source>
</evidence>
<comment type="caution">
    <text evidence="2">The sequence shown here is derived from an EMBL/GenBank/DDBJ whole genome shotgun (WGS) entry which is preliminary data.</text>
</comment>
<feature type="coiled-coil region" evidence="1">
    <location>
        <begin position="5"/>
        <end position="32"/>
    </location>
</feature>
<reference evidence="2 3" key="1">
    <citation type="submission" date="2018-06" db="EMBL/GenBank/DDBJ databases">
        <title>Genomic Encyclopedia of Archaeal and Bacterial Type Strains, Phase II (KMG-II): from individual species to whole genera.</title>
        <authorList>
            <person name="Goeker M."/>
        </authorList>
    </citation>
    <scope>NUCLEOTIDE SEQUENCE [LARGE SCALE GENOMIC DNA]</scope>
    <source>
        <strain evidence="2 3">ATCC BAA-1881</strain>
    </source>
</reference>
<gene>
    <name evidence="2" type="ORF">EI42_06000</name>
</gene>
<dbReference type="Proteomes" id="UP000248806">
    <property type="component" value="Unassembled WGS sequence"/>
</dbReference>
<sequence>MGVEIVGLDKVLADLDQAVDELENRTEQELLATGKECKNEAQKRVPVRTGRLKNSISYEQTDRYEVLVGTNVEYAPYVEFGTRKMQAQPYLLPAFEISRKGLVERLKKL</sequence>
<evidence type="ECO:0000313" key="3">
    <source>
        <dbReference type="Proteomes" id="UP000248806"/>
    </source>
</evidence>
<evidence type="ECO:0000313" key="2">
    <source>
        <dbReference type="EMBL" id="PZW19691.1"/>
    </source>
</evidence>
<dbReference type="OrthoDB" id="72960at2"/>
<organism evidence="2 3">
    <name type="scientific">Thermosporothrix hazakensis</name>
    <dbReference type="NCBI Taxonomy" id="644383"/>
    <lineage>
        <taxon>Bacteria</taxon>
        <taxon>Bacillati</taxon>
        <taxon>Chloroflexota</taxon>
        <taxon>Ktedonobacteria</taxon>
        <taxon>Ktedonobacterales</taxon>
        <taxon>Thermosporotrichaceae</taxon>
        <taxon>Thermosporothrix</taxon>
    </lineage>
</organism>
<dbReference type="EMBL" id="QKUF01000044">
    <property type="protein sequence ID" value="PZW19691.1"/>
    <property type="molecule type" value="Genomic_DNA"/>
</dbReference>
<dbReference type="AlphaFoldDB" id="A0A326TT27"/>
<accession>A0A326TT27</accession>
<dbReference type="NCBIfam" id="TIGR01725">
    <property type="entry name" value="phge_HK97_gp10"/>
    <property type="match status" value="1"/>
</dbReference>
<keyword evidence="1" id="KW-0175">Coiled coil</keyword>
<name>A0A326TT27_THEHA</name>
<dbReference type="RefSeq" id="WP_111326220.1">
    <property type="nucleotide sequence ID" value="NZ_BIFX01000001.1"/>
</dbReference>
<keyword evidence="3" id="KW-1185">Reference proteome</keyword>
<protein>
    <submittedName>
        <fullName evidence="2">HK97 gp10 family phage protein</fullName>
    </submittedName>
</protein>
<dbReference type="Pfam" id="PF04883">
    <property type="entry name" value="HK97-gp10_like"/>
    <property type="match status" value="1"/>
</dbReference>
<dbReference type="InterPro" id="IPR010064">
    <property type="entry name" value="HK97-gp10_tail"/>
</dbReference>
<proteinExistence type="predicted"/>